<sequence length="375" mass="42607">MRTVAWWALLYSLTVFVSVPSAFAVEPWCRITSPQTGPVLTSLVHQLERERNRLPAPLPRLHTEGTLPHEGLYDESVEAKRDLPLMQKAALVWRVTHDTAWLNVARRYLLAWVTTYHPSFNPIDETSFDALIDTYAIIDSALLPADRTLVRAYLEKWASGYGDAMEDADSRSTWRNNWQSHRVKLVTMMAVALGNDVLFEKARVLFRKQIMANIAPNGETLDFRERDALHYVVYDLKPLIQAALAARTRGEDWYHWTTDQGASLAKGIGWLTPYVSGRNHTRSLSIRSCVLTRFAPERGSKGILVCLTPAQQARSTGWLRNSIRPCGLWPKRFKLCQHLLLVFVDNKGREPTVSMPGYKAVIILISGRSSCQIFF</sequence>
<reference evidence="5 6" key="1">
    <citation type="submission" date="2016-03" db="EMBL/GenBank/DDBJ databases">
        <title>Acetic acid bacteria sequencing.</title>
        <authorList>
            <person name="Brandt J."/>
            <person name="Jakob F."/>
            <person name="Vogel R.F."/>
        </authorList>
    </citation>
    <scope>NUCLEOTIDE SEQUENCE [LARGE SCALE GENOMIC DNA]</scope>
    <source>
        <strain evidence="5 6">TMW2.1084</strain>
    </source>
</reference>
<accession>A0A1U9LBR4</accession>
<dbReference type="InterPro" id="IPR008929">
    <property type="entry name" value="Chondroitin_lyas"/>
</dbReference>
<dbReference type="SUPFAM" id="SSF48230">
    <property type="entry name" value="Chondroitin AC/alginate lyase"/>
    <property type="match status" value="1"/>
</dbReference>
<protein>
    <recommendedName>
        <fullName evidence="4">Alginate lyase domain-containing protein</fullName>
    </recommendedName>
</protein>
<dbReference type="STRING" id="1076596.A0U91_01450"/>
<dbReference type="KEGG" id="aper:A0U91_01450"/>
<proteinExistence type="predicted"/>
<dbReference type="GO" id="GO:0042597">
    <property type="term" value="C:periplasmic space"/>
    <property type="evidence" value="ECO:0007669"/>
    <property type="project" value="InterPro"/>
</dbReference>
<organism evidence="5 6">
    <name type="scientific">Acetobacter persici</name>
    <dbReference type="NCBI Taxonomy" id="1076596"/>
    <lineage>
        <taxon>Bacteria</taxon>
        <taxon>Pseudomonadati</taxon>
        <taxon>Pseudomonadota</taxon>
        <taxon>Alphaproteobacteria</taxon>
        <taxon>Acetobacterales</taxon>
        <taxon>Acetobacteraceae</taxon>
        <taxon>Acetobacter</taxon>
    </lineage>
</organism>
<name>A0A1U9LBR4_9PROT</name>
<dbReference type="Proteomes" id="UP000189055">
    <property type="component" value="Chromosome"/>
</dbReference>
<keyword evidence="2" id="KW-0456">Lyase</keyword>
<evidence type="ECO:0000313" key="5">
    <source>
        <dbReference type="EMBL" id="AQT03905.1"/>
    </source>
</evidence>
<evidence type="ECO:0000313" key="6">
    <source>
        <dbReference type="Proteomes" id="UP000189055"/>
    </source>
</evidence>
<dbReference type="Gene3D" id="1.50.10.100">
    <property type="entry name" value="Chondroitin AC/alginate lyase"/>
    <property type="match status" value="1"/>
</dbReference>
<evidence type="ECO:0000259" key="4">
    <source>
        <dbReference type="Pfam" id="PF05426"/>
    </source>
</evidence>
<evidence type="ECO:0000256" key="3">
    <source>
        <dbReference type="SAM" id="SignalP"/>
    </source>
</evidence>
<feature type="chain" id="PRO_5013387277" description="Alginate lyase domain-containing protein" evidence="3">
    <location>
        <begin position="25"/>
        <end position="375"/>
    </location>
</feature>
<dbReference type="Pfam" id="PF05426">
    <property type="entry name" value="Alginate_lyase"/>
    <property type="match status" value="1"/>
</dbReference>
<feature type="signal peptide" evidence="3">
    <location>
        <begin position="1"/>
        <end position="24"/>
    </location>
</feature>
<dbReference type="EMBL" id="CP014687">
    <property type="protein sequence ID" value="AQT03905.1"/>
    <property type="molecule type" value="Genomic_DNA"/>
</dbReference>
<keyword evidence="1 3" id="KW-0732">Signal</keyword>
<feature type="domain" description="Alginate lyase" evidence="4">
    <location>
        <begin position="53"/>
        <end position="277"/>
    </location>
</feature>
<evidence type="ECO:0000256" key="2">
    <source>
        <dbReference type="ARBA" id="ARBA00023239"/>
    </source>
</evidence>
<dbReference type="RefSeq" id="WP_077929846.1">
    <property type="nucleotide sequence ID" value="NZ_CP014687.1"/>
</dbReference>
<evidence type="ECO:0000256" key="1">
    <source>
        <dbReference type="ARBA" id="ARBA00022729"/>
    </source>
</evidence>
<dbReference type="AlphaFoldDB" id="A0A1U9LBR4"/>
<gene>
    <name evidence="5" type="ORF">A0U91_01450</name>
</gene>
<dbReference type="GO" id="GO:0016829">
    <property type="term" value="F:lyase activity"/>
    <property type="evidence" value="ECO:0007669"/>
    <property type="project" value="UniProtKB-KW"/>
</dbReference>
<dbReference type="InterPro" id="IPR008397">
    <property type="entry name" value="Alginate_lyase_dom"/>
</dbReference>